<organism evidence="2 3">
    <name type="scientific">Gymnopilus junonius</name>
    <name type="common">Spectacular rustgill mushroom</name>
    <name type="synonym">Gymnopilus spectabilis subsp. junonius</name>
    <dbReference type="NCBI Taxonomy" id="109634"/>
    <lineage>
        <taxon>Eukaryota</taxon>
        <taxon>Fungi</taxon>
        <taxon>Dikarya</taxon>
        <taxon>Basidiomycota</taxon>
        <taxon>Agaricomycotina</taxon>
        <taxon>Agaricomycetes</taxon>
        <taxon>Agaricomycetidae</taxon>
        <taxon>Agaricales</taxon>
        <taxon>Agaricineae</taxon>
        <taxon>Hymenogastraceae</taxon>
        <taxon>Gymnopilus</taxon>
    </lineage>
</organism>
<name>A0A9P5TR70_GYMJU</name>
<comment type="caution">
    <text evidence="2">The sequence shown here is derived from an EMBL/GenBank/DDBJ whole genome shotgun (WGS) entry which is preliminary data.</text>
</comment>
<dbReference type="Proteomes" id="UP000724874">
    <property type="component" value="Unassembled WGS sequence"/>
</dbReference>
<dbReference type="PANTHER" id="PTHR38048">
    <property type="entry name" value="EXPRESSED PROTEIN"/>
    <property type="match status" value="1"/>
</dbReference>
<accession>A0A9P5TR70</accession>
<evidence type="ECO:0000313" key="2">
    <source>
        <dbReference type="EMBL" id="KAF8906785.1"/>
    </source>
</evidence>
<dbReference type="InterPro" id="IPR012312">
    <property type="entry name" value="Hemerythrin-like"/>
</dbReference>
<dbReference type="EMBL" id="JADNYJ010000017">
    <property type="protein sequence ID" value="KAF8906785.1"/>
    <property type="molecule type" value="Genomic_DNA"/>
</dbReference>
<dbReference type="Pfam" id="PF01814">
    <property type="entry name" value="Hemerythrin"/>
    <property type="match status" value="1"/>
</dbReference>
<dbReference type="OrthoDB" id="58416at2759"/>
<dbReference type="Gene3D" id="1.20.120.520">
    <property type="entry name" value="nmb1532 protein domain like"/>
    <property type="match status" value="1"/>
</dbReference>
<evidence type="ECO:0000313" key="3">
    <source>
        <dbReference type="Proteomes" id="UP000724874"/>
    </source>
</evidence>
<feature type="domain" description="Hemerythrin-like" evidence="1">
    <location>
        <begin position="26"/>
        <end position="144"/>
    </location>
</feature>
<dbReference type="AlphaFoldDB" id="A0A9P5TR70"/>
<evidence type="ECO:0000259" key="1">
    <source>
        <dbReference type="Pfam" id="PF01814"/>
    </source>
</evidence>
<gene>
    <name evidence="2" type="ORF">CPB84DRAFT_1844244</name>
</gene>
<proteinExistence type="predicted"/>
<dbReference type="InterPro" id="IPR053206">
    <property type="entry name" value="Dimeric_xanthone_biosynth"/>
</dbReference>
<protein>
    <recommendedName>
        <fullName evidence="1">Hemerythrin-like domain-containing protein</fullName>
    </recommendedName>
</protein>
<dbReference type="PANTHER" id="PTHR38048:SF2">
    <property type="entry name" value="HEMERYTHRIN-LIKE DOMAIN-CONTAINING PROTEIN"/>
    <property type="match status" value="1"/>
</dbReference>
<reference evidence="2" key="1">
    <citation type="submission" date="2020-11" db="EMBL/GenBank/DDBJ databases">
        <authorList>
            <consortium name="DOE Joint Genome Institute"/>
            <person name="Ahrendt S."/>
            <person name="Riley R."/>
            <person name="Andreopoulos W."/>
            <person name="LaButti K."/>
            <person name="Pangilinan J."/>
            <person name="Ruiz-duenas F.J."/>
            <person name="Barrasa J.M."/>
            <person name="Sanchez-Garcia M."/>
            <person name="Camarero S."/>
            <person name="Miyauchi S."/>
            <person name="Serrano A."/>
            <person name="Linde D."/>
            <person name="Babiker R."/>
            <person name="Drula E."/>
            <person name="Ayuso-Fernandez I."/>
            <person name="Pacheco R."/>
            <person name="Padilla G."/>
            <person name="Ferreira P."/>
            <person name="Barriuso J."/>
            <person name="Kellner H."/>
            <person name="Castanera R."/>
            <person name="Alfaro M."/>
            <person name="Ramirez L."/>
            <person name="Pisabarro A.G."/>
            <person name="Kuo A."/>
            <person name="Tritt A."/>
            <person name="Lipzen A."/>
            <person name="He G."/>
            <person name="Yan M."/>
            <person name="Ng V."/>
            <person name="Cullen D."/>
            <person name="Martin F."/>
            <person name="Rosso M.-N."/>
            <person name="Henrissat B."/>
            <person name="Hibbett D."/>
            <person name="Martinez A.T."/>
            <person name="Grigoriev I.V."/>
        </authorList>
    </citation>
    <scope>NUCLEOTIDE SEQUENCE</scope>
    <source>
        <strain evidence="2">AH 44721</strain>
    </source>
</reference>
<keyword evidence="3" id="KW-1185">Reference proteome</keyword>
<sequence>MPAPYRLIDMPPGEFSNMFDYPAINMAAAHNTLIQGVNAIIAHAPHVTENKVQPFMVFCLTLFGVIHHHHHVEETFYFDALEEKLGKGVLTTNMDEHATFVPKLEETKKWLEEVQAAKEKYDGRVCVEKINTFADLMVEHLEYEVPTLSREKIRAAFTEKELKALDAEFMKHALKNMDLYTNVPVVLACGNPVTPWFPPIPLPMKWATRWWFSRRQKEAWEFGTTDFYGNARLLPPITPSDQ</sequence>